<dbReference type="InterPro" id="IPR000644">
    <property type="entry name" value="CBS_dom"/>
</dbReference>
<evidence type="ECO:0000256" key="2">
    <source>
        <dbReference type="ARBA" id="ARBA00022737"/>
    </source>
</evidence>
<evidence type="ECO:0000313" key="7">
    <source>
        <dbReference type="EMBL" id="VDO16923.1"/>
    </source>
</evidence>
<dbReference type="Pfam" id="PF00571">
    <property type="entry name" value="CBS"/>
    <property type="match status" value="1"/>
</dbReference>
<dbReference type="Gene3D" id="3.10.580.10">
    <property type="entry name" value="CBS-domain"/>
    <property type="match status" value="1"/>
</dbReference>
<dbReference type="InterPro" id="IPR050511">
    <property type="entry name" value="AMPK_gamma/SDS23_families"/>
</dbReference>
<accession>A0A3P7U8V0</accession>
<comment type="subunit">
    <text evidence="4">AMPK is a heterotrimer of an alpha catalytic subunit (PRKAA1 or PRKAA2), a beta (PRKAB1 or PRKAB2) and a gamma non-catalytic subunits (PRKAG1, PRKAG2 or PRKAG3). Interacts with FNIP1 and FNIP2.</text>
</comment>
<dbReference type="AlphaFoldDB" id="A0A3P7U8V0"/>
<dbReference type="GO" id="GO:0005634">
    <property type="term" value="C:nucleus"/>
    <property type="evidence" value="ECO:0007669"/>
    <property type="project" value="TreeGrafter"/>
</dbReference>
<dbReference type="InterPro" id="IPR046342">
    <property type="entry name" value="CBS_dom_sf"/>
</dbReference>
<protein>
    <recommendedName>
        <fullName evidence="6">CBS domain-containing protein</fullName>
    </recommendedName>
</protein>
<dbReference type="SUPFAM" id="SSF54631">
    <property type="entry name" value="CBS-domain pair"/>
    <property type="match status" value="1"/>
</dbReference>
<gene>
    <name evidence="7" type="ORF">HNAJ_LOCUS13738</name>
</gene>
<feature type="domain" description="CBS" evidence="6">
    <location>
        <begin position="11"/>
        <end position="71"/>
    </location>
</feature>
<dbReference type="PROSITE" id="PS51371">
    <property type="entry name" value="CBS"/>
    <property type="match status" value="1"/>
</dbReference>
<keyword evidence="2" id="KW-0677">Repeat</keyword>
<dbReference type="GO" id="GO:0019901">
    <property type="term" value="F:protein kinase binding"/>
    <property type="evidence" value="ECO:0007669"/>
    <property type="project" value="TreeGrafter"/>
</dbReference>
<sequence>MEVDVFEALQYRRQKFSGVSTCMLHSTLKEIIDIIVDAEVHRLVVVDEAQHVLGIVSLSDILRFLIQKHPMSE</sequence>
<dbReference type="GO" id="GO:0016208">
    <property type="term" value="F:AMP binding"/>
    <property type="evidence" value="ECO:0007669"/>
    <property type="project" value="TreeGrafter"/>
</dbReference>
<keyword evidence="8" id="KW-1185">Reference proteome</keyword>
<dbReference type="EMBL" id="UZAE01016012">
    <property type="protein sequence ID" value="VDO16923.1"/>
    <property type="molecule type" value="Genomic_DNA"/>
</dbReference>
<proteinExistence type="inferred from homology"/>
<reference evidence="7 8" key="1">
    <citation type="submission" date="2018-11" db="EMBL/GenBank/DDBJ databases">
        <authorList>
            <consortium name="Pathogen Informatics"/>
        </authorList>
    </citation>
    <scope>NUCLEOTIDE SEQUENCE [LARGE SCALE GENOMIC DNA]</scope>
</reference>
<evidence type="ECO:0000256" key="4">
    <source>
        <dbReference type="ARBA" id="ARBA00025878"/>
    </source>
</evidence>
<keyword evidence="3 5" id="KW-0129">CBS domain</keyword>
<evidence type="ECO:0000313" key="8">
    <source>
        <dbReference type="Proteomes" id="UP000278807"/>
    </source>
</evidence>
<dbReference type="PANTHER" id="PTHR13780:SF35">
    <property type="entry name" value="LD22662P"/>
    <property type="match status" value="1"/>
</dbReference>
<name>A0A3P7U8V0_RODNA</name>
<dbReference type="OrthoDB" id="449052at2759"/>
<evidence type="ECO:0000256" key="1">
    <source>
        <dbReference type="ARBA" id="ARBA00006750"/>
    </source>
</evidence>
<organism evidence="7 8">
    <name type="scientific">Rodentolepis nana</name>
    <name type="common">Dwarf tapeworm</name>
    <name type="synonym">Hymenolepis nana</name>
    <dbReference type="NCBI Taxonomy" id="102285"/>
    <lineage>
        <taxon>Eukaryota</taxon>
        <taxon>Metazoa</taxon>
        <taxon>Spiralia</taxon>
        <taxon>Lophotrochozoa</taxon>
        <taxon>Platyhelminthes</taxon>
        <taxon>Cestoda</taxon>
        <taxon>Eucestoda</taxon>
        <taxon>Cyclophyllidea</taxon>
        <taxon>Hymenolepididae</taxon>
        <taxon>Rodentolepis</taxon>
    </lineage>
</organism>
<dbReference type="PANTHER" id="PTHR13780">
    <property type="entry name" value="AMP-ACTIVATED PROTEIN KINASE, GAMMA REGULATORY SUBUNIT"/>
    <property type="match status" value="1"/>
</dbReference>
<comment type="similarity">
    <text evidence="1">Belongs to the 5'-AMP-activated protein kinase gamma subunit family.</text>
</comment>
<dbReference type="SMART" id="SM00116">
    <property type="entry name" value="CBS"/>
    <property type="match status" value="1"/>
</dbReference>
<dbReference type="GO" id="GO:0019887">
    <property type="term" value="F:protein kinase regulator activity"/>
    <property type="evidence" value="ECO:0007669"/>
    <property type="project" value="TreeGrafter"/>
</dbReference>
<evidence type="ECO:0000256" key="5">
    <source>
        <dbReference type="PROSITE-ProRule" id="PRU00703"/>
    </source>
</evidence>
<dbReference type="GO" id="GO:0005737">
    <property type="term" value="C:cytoplasm"/>
    <property type="evidence" value="ECO:0007669"/>
    <property type="project" value="TreeGrafter"/>
</dbReference>
<dbReference type="GO" id="GO:0031588">
    <property type="term" value="C:nucleotide-activated protein kinase complex"/>
    <property type="evidence" value="ECO:0007669"/>
    <property type="project" value="TreeGrafter"/>
</dbReference>
<evidence type="ECO:0000259" key="6">
    <source>
        <dbReference type="PROSITE" id="PS51371"/>
    </source>
</evidence>
<evidence type="ECO:0000256" key="3">
    <source>
        <dbReference type="ARBA" id="ARBA00023122"/>
    </source>
</evidence>
<dbReference type="Proteomes" id="UP000278807">
    <property type="component" value="Unassembled WGS sequence"/>
</dbReference>